<dbReference type="InterPro" id="IPR036878">
    <property type="entry name" value="Glu_permease_IIB"/>
</dbReference>
<dbReference type="InterPro" id="IPR050558">
    <property type="entry name" value="PTS_Sugar-Specific_Components"/>
</dbReference>
<organism evidence="15 16">
    <name type="scientific">Enterococcus lemanii</name>
    <dbReference type="NCBI Taxonomy" id="1159752"/>
    <lineage>
        <taxon>Bacteria</taxon>
        <taxon>Bacillati</taxon>
        <taxon>Bacillota</taxon>
        <taxon>Bacilli</taxon>
        <taxon>Lactobacillales</taxon>
        <taxon>Enterococcaceae</taxon>
        <taxon>Enterococcus</taxon>
    </lineage>
</organism>
<comment type="caution">
    <text evidence="15">The sequence shown here is derived from an EMBL/GenBank/DDBJ whole genome shotgun (WGS) entry which is preliminary data.</text>
</comment>
<feature type="transmembrane region" description="Helical" evidence="12">
    <location>
        <begin position="154"/>
        <end position="175"/>
    </location>
</feature>
<evidence type="ECO:0000256" key="12">
    <source>
        <dbReference type="SAM" id="Phobius"/>
    </source>
</evidence>
<dbReference type="Proteomes" id="UP001595969">
    <property type="component" value="Unassembled WGS sequence"/>
</dbReference>
<feature type="transmembrane region" description="Helical" evidence="12">
    <location>
        <begin position="364"/>
        <end position="387"/>
    </location>
</feature>
<evidence type="ECO:0000256" key="5">
    <source>
        <dbReference type="ARBA" id="ARBA00022679"/>
    </source>
</evidence>
<dbReference type="InterPro" id="IPR013013">
    <property type="entry name" value="PTS_EIIC_1"/>
</dbReference>
<dbReference type="PROSITE" id="PS51103">
    <property type="entry name" value="PTS_EIIC_TYPE_1"/>
    <property type="match status" value="1"/>
</dbReference>
<protein>
    <submittedName>
        <fullName evidence="15">PTS transporter subunit EIIC</fullName>
    </submittedName>
</protein>
<evidence type="ECO:0000313" key="16">
    <source>
        <dbReference type="Proteomes" id="UP001595969"/>
    </source>
</evidence>
<evidence type="ECO:0000259" key="13">
    <source>
        <dbReference type="PROSITE" id="PS51098"/>
    </source>
</evidence>
<name>A0ABV9MV76_9ENTE</name>
<feature type="transmembrane region" description="Helical" evidence="12">
    <location>
        <begin position="439"/>
        <end position="460"/>
    </location>
</feature>
<keyword evidence="10 12" id="KW-0472">Membrane</keyword>
<evidence type="ECO:0000256" key="1">
    <source>
        <dbReference type="ARBA" id="ARBA00004651"/>
    </source>
</evidence>
<keyword evidence="9 12" id="KW-1133">Transmembrane helix</keyword>
<feature type="domain" description="PTS EIIB type-1" evidence="13">
    <location>
        <begin position="5"/>
        <end position="87"/>
    </location>
</feature>
<keyword evidence="8" id="KW-0418">Kinase</keyword>
<dbReference type="Gene3D" id="3.30.1360.60">
    <property type="entry name" value="Glucose permease domain IIB"/>
    <property type="match status" value="1"/>
</dbReference>
<evidence type="ECO:0000256" key="8">
    <source>
        <dbReference type="ARBA" id="ARBA00022777"/>
    </source>
</evidence>
<evidence type="ECO:0000256" key="3">
    <source>
        <dbReference type="ARBA" id="ARBA00022475"/>
    </source>
</evidence>
<accession>A0ABV9MV76</accession>
<keyword evidence="2" id="KW-0813">Transport</keyword>
<feature type="transmembrane region" description="Helical" evidence="12">
    <location>
        <begin position="394"/>
        <end position="419"/>
    </location>
</feature>
<evidence type="ECO:0000313" key="15">
    <source>
        <dbReference type="EMBL" id="MFC4719039.1"/>
    </source>
</evidence>
<dbReference type="Pfam" id="PF00367">
    <property type="entry name" value="PTS_EIIB"/>
    <property type="match status" value="1"/>
</dbReference>
<feature type="transmembrane region" description="Helical" evidence="12">
    <location>
        <begin position="182"/>
        <end position="201"/>
    </location>
</feature>
<keyword evidence="16" id="KW-1185">Reference proteome</keyword>
<evidence type="ECO:0000256" key="2">
    <source>
        <dbReference type="ARBA" id="ARBA00022448"/>
    </source>
</evidence>
<evidence type="ECO:0000256" key="9">
    <source>
        <dbReference type="ARBA" id="ARBA00022989"/>
    </source>
</evidence>
<dbReference type="PROSITE" id="PS51098">
    <property type="entry name" value="PTS_EIIB_TYPE_1"/>
    <property type="match status" value="1"/>
</dbReference>
<evidence type="ECO:0000256" key="7">
    <source>
        <dbReference type="ARBA" id="ARBA00022692"/>
    </source>
</evidence>
<evidence type="ECO:0000256" key="4">
    <source>
        <dbReference type="ARBA" id="ARBA00022597"/>
    </source>
</evidence>
<dbReference type="RefSeq" id="WP_204654590.1">
    <property type="nucleotide sequence ID" value="NZ_JAFBFD010000031.1"/>
</dbReference>
<dbReference type="PROSITE" id="PS01035">
    <property type="entry name" value="PTS_EIIB_TYPE_1_CYS"/>
    <property type="match status" value="1"/>
</dbReference>
<gene>
    <name evidence="15" type="ORF">ACFO5I_04770</name>
</gene>
<comment type="subcellular location">
    <subcellularLocation>
        <location evidence="1">Cell membrane</location>
        <topology evidence="1">Multi-pass membrane protein</topology>
    </subcellularLocation>
</comment>
<dbReference type="InterPro" id="IPR001996">
    <property type="entry name" value="PTS_IIB_1"/>
</dbReference>
<dbReference type="InterPro" id="IPR003352">
    <property type="entry name" value="PTS_EIIC"/>
</dbReference>
<keyword evidence="4" id="KW-0762">Sugar transport</keyword>
<proteinExistence type="predicted"/>
<feature type="transmembrane region" description="Helical" evidence="12">
    <location>
        <begin position="251"/>
        <end position="273"/>
    </location>
</feature>
<keyword evidence="5" id="KW-0808">Transferase</keyword>
<feature type="transmembrane region" description="Helical" evidence="12">
    <location>
        <begin position="338"/>
        <end position="358"/>
    </location>
</feature>
<dbReference type="Pfam" id="PF02378">
    <property type="entry name" value="PTS_EIIC"/>
    <property type="match status" value="1"/>
</dbReference>
<evidence type="ECO:0000259" key="14">
    <source>
        <dbReference type="PROSITE" id="PS51103"/>
    </source>
</evidence>
<evidence type="ECO:0000256" key="10">
    <source>
        <dbReference type="ARBA" id="ARBA00023136"/>
    </source>
</evidence>
<evidence type="ECO:0000256" key="11">
    <source>
        <dbReference type="PROSITE-ProRule" id="PRU00421"/>
    </source>
</evidence>
<dbReference type="InterPro" id="IPR018113">
    <property type="entry name" value="PTrfase_EIIB_Cys"/>
</dbReference>
<feature type="active site" description="Phosphocysteine intermediate; for EIIB activity" evidence="11">
    <location>
        <position position="27"/>
    </location>
</feature>
<dbReference type="CDD" id="cd00212">
    <property type="entry name" value="PTS_IIB_glc"/>
    <property type="match status" value="1"/>
</dbReference>
<dbReference type="SUPFAM" id="SSF55604">
    <property type="entry name" value="Glucose permease domain IIB"/>
    <property type="match status" value="1"/>
</dbReference>
<feature type="transmembrane region" description="Helical" evidence="12">
    <location>
        <begin position="221"/>
        <end position="239"/>
    </location>
</feature>
<sequence length="479" mass="50864">MDKNQELAQRILESVGGQTNVSQVTHCMTRLRLNLVDDSIVDTNEVKKIPGVLGVSQKGGQYQIIIGQTVPHVYDAFMGQLEKSGITVSQDESEQKQVEKEPFSLKKLGNAILDGLAGSLTPLIPALVAVSMFKMVIAVFGPSMLGVIADGSQLYQLLTMVGDAGFYFFPILLGYTASKKLGTTPVLGMLLGAILVHPTLIQIATEGQVFSVYGISASAQNYSNTVIPIILSVWVMVYVEKFYKKIVPTTLATVFSPALAIATMLPIMLIVLGPIGFRLGEYLSRFLLSLDSVAGFLAVAVIAALWQFLVMTGMHLLLITTMITVFAQNGQEALVSPAAIVASICVAGMSLGSFLSLRKKDERALAFSFLVASFIGGVTEPALYGLGARYKKPFIGLIIGGLAGGVYAGITGVTTYAMIPVASFIAMTAFFGGTTANTINGLIACGIGFIISAGVTYVLGVKETKKEVELVEKNTVSSR</sequence>
<keyword evidence="6" id="KW-0598">Phosphotransferase system</keyword>
<feature type="transmembrane region" description="Helical" evidence="12">
    <location>
        <begin position="293"/>
        <end position="326"/>
    </location>
</feature>
<dbReference type="PANTHER" id="PTHR30175:SF1">
    <property type="entry name" value="PTS SYSTEM ARBUTIN-, CELLOBIOSE-, AND SALICIN-SPECIFIC EIIBC COMPONENT-RELATED"/>
    <property type="match status" value="1"/>
</dbReference>
<keyword evidence="3" id="KW-1003">Cell membrane</keyword>
<feature type="transmembrane region" description="Helical" evidence="12">
    <location>
        <begin position="123"/>
        <end position="148"/>
    </location>
</feature>
<dbReference type="EMBL" id="JBHSGS010000028">
    <property type="protein sequence ID" value="MFC4719039.1"/>
    <property type="molecule type" value="Genomic_DNA"/>
</dbReference>
<evidence type="ECO:0000256" key="6">
    <source>
        <dbReference type="ARBA" id="ARBA00022683"/>
    </source>
</evidence>
<dbReference type="PANTHER" id="PTHR30175">
    <property type="entry name" value="PHOSPHOTRANSFERASE SYSTEM TRANSPORT PROTEIN"/>
    <property type="match status" value="1"/>
</dbReference>
<feature type="domain" description="PTS EIIC type-1" evidence="14">
    <location>
        <begin position="114"/>
        <end position="475"/>
    </location>
</feature>
<reference evidence="16" key="1">
    <citation type="journal article" date="2019" name="Int. J. Syst. Evol. Microbiol.">
        <title>The Global Catalogue of Microorganisms (GCM) 10K type strain sequencing project: providing services to taxonomists for standard genome sequencing and annotation.</title>
        <authorList>
            <consortium name="The Broad Institute Genomics Platform"/>
            <consortium name="The Broad Institute Genome Sequencing Center for Infectious Disease"/>
            <person name="Wu L."/>
            <person name="Ma J."/>
        </authorList>
    </citation>
    <scope>NUCLEOTIDE SEQUENCE [LARGE SCALE GENOMIC DNA]</scope>
    <source>
        <strain evidence="16">CGMCC 1.19032</strain>
    </source>
</reference>
<keyword evidence="7 12" id="KW-0812">Transmembrane</keyword>